<comment type="caution">
    <text evidence="1">The sequence shown here is derived from an EMBL/GenBank/DDBJ whole genome shotgun (WGS) entry which is preliminary data.</text>
</comment>
<evidence type="ECO:0000313" key="2">
    <source>
        <dbReference type="Proteomes" id="UP000799429"/>
    </source>
</evidence>
<dbReference type="OrthoDB" id="62952at2759"/>
<accession>A0A9P4SAK6</accession>
<evidence type="ECO:0000313" key="1">
    <source>
        <dbReference type="EMBL" id="KAF2839146.1"/>
    </source>
</evidence>
<gene>
    <name evidence="1" type="ORF">M501DRAFT_1003705</name>
</gene>
<dbReference type="InterPro" id="IPR038883">
    <property type="entry name" value="AN11006-like"/>
</dbReference>
<protein>
    <submittedName>
        <fullName evidence="1">Uncharacterized protein</fullName>
    </submittedName>
</protein>
<dbReference type="AlphaFoldDB" id="A0A9P4SAK6"/>
<dbReference type="PANTHER" id="PTHR42085">
    <property type="entry name" value="F-BOX DOMAIN-CONTAINING PROTEIN"/>
    <property type="match status" value="1"/>
</dbReference>
<name>A0A9P4SAK6_9PEZI</name>
<dbReference type="PANTHER" id="PTHR42085:SF1">
    <property type="entry name" value="F-BOX DOMAIN-CONTAINING PROTEIN"/>
    <property type="match status" value="1"/>
</dbReference>
<reference evidence="1" key="1">
    <citation type="journal article" date="2020" name="Stud. Mycol.">
        <title>101 Dothideomycetes genomes: a test case for predicting lifestyles and emergence of pathogens.</title>
        <authorList>
            <person name="Haridas S."/>
            <person name="Albert R."/>
            <person name="Binder M."/>
            <person name="Bloem J."/>
            <person name="Labutti K."/>
            <person name="Salamov A."/>
            <person name="Andreopoulos B."/>
            <person name="Baker S."/>
            <person name="Barry K."/>
            <person name="Bills G."/>
            <person name="Bluhm B."/>
            <person name="Cannon C."/>
            <person name="Castanera R."/>
            <person name="Culley D."/>
            <person name="Daum C."/>
            <person name="Ezra D."/>
            <person name="Gonzalez J."/>
            <person name="Henrissat B."/>
            <person name="Kuo A."/>
            <person name="Liang C."/>
            <person name="Lipzen A."/>
            <person name="Lutzoni F."/>
            <person name="Magnuson J."/>
            <person name="Mondo S."/>
            <person name="Nolan M."/>
            <person name="Ohm R."/>
            <person name="Pangilinan J."/>
            <person name="Park H.-J."/>
            <person name="Ramirez L."/>
            <person name="Alfaro M."/>
            <person name="Sun H."/>
            <person name="Tritt A."/>
            <person name="Yoshinaga Y."/>
            <person name="Zwiers L.-H."/>
            <person name="Turgeon B."/>
            <person name="Goodwin S."/>
            <person name="Spatafora J."/>
            <person name="Crous P."/>
            <person name="Grigoriev I."/>
        </authorList>
    </citation>
    <scope>NUCLEOTIDE SEQUENCE</scope>
    <source>
        <strain evidence="1">CBS 101060</strain>
    </source>
</reference>
<dbReference type="EMBL" id="MU006095">
    <property type="protein sequence ID" value="KAF2839146.1"/>
    <property type="molecule type" value="Genomic_DNA"/>
</dbReference>
<proteinExistence type="predicted"/>
<organism evidence="1 2">
    <name type="scientific">Patellaria atrata CBS 101060</name>
    <dbReference type="NCBI Taxonomy" id="1346257"/>
    <lineage>
        <taxon>Eukaryota</taxon>
        <taxon>Fungi</taxon>
        <taxon>Dikarya</taxon>
        <taxon>Ascomycota</taxon>
        <taxon>Pezizomycotina</taxon>
        <taxon>Dothideomycetes</taxon>
        <taxon>Dothideomycetes incertae sedis</taxon>
        <taxon>Patellariales</taxon>
        <taxon>Patellariaceae</taxon>
        <taxon>Patellaria</taxon>
    </lineage>
</organism>
<sequence>MEEINPQKACGFLRLPGEIRNLIYALALTSSHTITDASPLPKDSGTHEVSVHHSLPPLSTPLLRSCRLIAQEAPLRLLYASNTFRFTSPTNAHKFAASLPPELSSRIQDVELDMRNTGSREEQYPAWTWYTSWQRGFWVEQFGSLSLDFPGLKVLRLNFNAWPRIPVAGRHLWDILRRLLMNVDGLERIILTGASEGSSPEKEPWSPAHFIGVEDVAFADDLVDKMWQTVQKVQRHADDGIIRWSRSNSKVYLEVSSTMYLRRTIETRFNRPVYLERSGDWPESGYCSFTDYRNQKEASL</sequence>
<keyword evidence="2" id="KW-1185">Reference proteome</keyword>
<dbReference type="Proteomes" id="UP000799429">
    <property type="component" value="Unassembled WGS sequence"/>
</dbReference>